<proteinExistence type="predicted"/>
<evidence type="ECO:0000313" key="3">
    <source>
        <dbReference type="Proteomes" id="UP000304912"/>
    </source>
</evidence>
<dbReference type="KEGG" id="salk:FBQ74_00475"/>
<dbReference type="OrthoDB" id="6332663at2"/>
<keyword evidence="1" id="KW-0732">Signal</keyword>
<dbReference type="Gene3D" id="2.60.120.260">
    <property type="entry name" value="Galactose-binding domain-like"/>
    <property type="match status" value="1"/>
</dbReference>
<reference evidence="2 3" key="1">
    <citation type="submission" date="2019-04" db="EMBL/GenBank/DDBJ databases">
        <title>Salinimonas iocasae sp. nov., a halophilic bacterium isolated from the outer tube casing of tubeworms in Okinawa Trough.</title>
        <authorList>
            <person name="Zhang H."/>
            <person name="Wang H."/>
            <person name="Li C."/>
        </authorList>
    </citation>
    <scope>NUCLEOTIDE SEQUENCE [LARGE SCALE GENOMIC DNA]</scope>
    <source>
        <strain evidence="2 3">KX18D6</strain>
    </source>
</reference>
<organism evidence="2 3">
    <name type="scientific">Salinimonas iocasae</name>
    <dbReference type="NCBI Taxonomy" id="2572577"/>
    <lineage>
        <taxon>Bacteria</taxon>
        <taxon>Pseudomonadati</taxon>
        <taxon>Pseudomonadota</taxon>
        <taxon>Gammaproteobacteria</taxon>
        <taxon>Alteromonadales</taxon>
        <taxon>Alteromonadaceae</taxon>
        <taxon>Alteromonas/Salinimonas group</taxon>
        <taxon>Salinimonas</taxon>
    </lineage>
</organism>
<evidence type="ECO:0000313" key="2">
    <source>
        <dbReference type="EMBL" id="QCZ92039.1"/>
    </source>
</evidence>
<gene>
    <name evidence="2" type="ORF">FBQ74_00475</name>
</gene>
<dbReference type="SUPFAM" id="SSF49785">
    <property type="entry name" value="Galactose-binding domain-like"/>
    <property type="match status" value="1"/>
</dbReference>
<name>A0A5B7YBP0_9ALTE</name>
<keyword evidence="3" id="KW-1185">Reference proteome</keyword>
<feature type="chain" id="PRO_5022786151" evidence="1">
    <location>
        <begin position="22"/>
        <end position="232"/>
    </location>
</feature>
<feature type="signal peptide" evidence="1">
    <location>
        <begin position="1"/>
        <end position="21"/>
    </location>
</feature>
<dbReference type="RefSeq" id="WP_139754802.1">
    <property type="nucleotide sequence ID" value="NZ_CP039852.1"/>
</dbReference>
<dbReference type="InterPro" id="IPR008979">
    <property type="entry name" value="Galactose-bd-like_sf"/>
</dbReference>
<dbReference type="EMBL" id="CP039852">
    <property type="protein sequence ID" value="QCZ92039.1"/>
    <property type="molecule type" value="Genomic_DNA"/>
</dbReference>
<dbReference type="AlphaFoldDB" id="A0A5B7YBP0"/>
<evidence type="ECO:0000256" key="1">
    <source>
        <dbReference type="SAM" id="SignalP"/>
    </source>
</evidence>
<sequence>MKKSTLACLLLALTSAQQAQANLISNGNFSDCSFSGWQKDTDGVGELNVGNDFQQIGAPDCAAQLTVDGAQTQAFFANTLYQNVDLMADTQYSLSFDLNVDSELTSQDQGFVADYFVVGLGDGTGTYYNANGTLGSLLEADIDGAQSYSFDVMLGDMLASWDDLTLEFQLLLGADASDMTDFGASFLQVDNVAINPVNMAAVSEPLTFALFGLGLAGIAASSRTRMGKRSVL</sequence>
<dbReference type="Proteomes" id="UP000304912">
    <property type="component" value="Chromosome"/>
</dbReference>
<accession>A0A5B7YBP0</accession>
<protein>
    <submittedName>
        <fullName evidence="2">PEP-CTERM sorting domain-containing protein</fullName>
    </submittedName>
</protein>